<proteinExistence type="predicted"/>
<dbReference type="EMBL" id="KB007933">
    <property type="protein sequence ID" value="ELR19559.1"/>
    <property type="molecule type" value="Genomic_DNA"/>
</dbReference>
<sequence length="155" mass="18093">MSTLTKTEEQPEPELKMYWHTDYWDMPLSGVAMYKGQPVYFQHVEEEAQADGDGVDENLDDPEHERPYVEPTYALHALTEAQHRELEGQHDEFGRLVGRHTDHRPSVYEPYEDKGTSHLWYDNAAARRLSFNPTQDCPIVATVPRSAFAWFRRPM</sequence>
<dbReference type="GeneID" id="14920347"/>
<dbReference type="Proteomes" id="UP000011083">
    <property type="component" value="Unassembled WGS sequence"/>
</dbReference>
<organism evidence="1 2">
    <name type="scientific">Acanthamoeba castellanii (strain ATCC 30010 / Neff)</name>
    <dbReference type="NCBI Taxonomy" id="1257118"/>
    <lineage>
        <taxon>Eukaryota</taxon>
        <taxon>Amoebozoa</taxon>
        <taxon>Discosea</taxon>
        <taxon>Longamoebia</taxon>
        <taxon>Centramoebida</taxon>
        <taxon>Acanthamoebidae</taxon>
        <taxon>Acanthamoeba</taxon>
    </lineage>
</organism>
<reference evidence="1 2" key="1">
    <citation type="journal article" date="2013" name="Genome Biol.">
        <title>Genome of Acanthamoeba castellanii highlights extensive lateral gene transfer and early evolution of tyrosine kinase signaling.</title>
        <authorList>
            <person name="Clarke M."/>
            <person name="Lohan A.J."/>
            <person name="Liu B."/>
            <person name="Lagkouvardos I."/>
            <person name="Roy S."/>
            <person name="Zafar N."/>
            <person name="Bertelli C."/>
            <person name="Schilde C."/>
            <person name="Kianianmomeni A."/>
            <person name="Burglin T.R."/>
            <person name="Frech C."/>
            <person name="Turcotte B."/>
            <person name="Kopec K.O."/>
            <person name="Synnott J.M."/>
            <person name="Choo C."/>
            <person name="Paponov I."/>
            <person name="Finkler A."/>
            <person name="Soon Heng Tan C."/>
            <person name="Hutchins A.P."/>
            <person name="Weinmeier T."/>
            <person name="Rattei T."/>
            <person name="Chu J.S."/>
            <person name="Gimenez G."/>
            <person name="Irimia M."/>
            <person name="Rigden D.J."/>
            <person name="Fitzpatrick D.A."/>
            <person name="Lorenzo-Morales J."/>
            <person name="Bateman A."/>
            <person name="Chiu C.H."/>
            <person name="Tang P."/>
            <person name="Hegemann P."/>
            <person name="Fromm H."/>
            <person name="Raoult D."/>
            <person name="Greub G."/>
            <person name="Miranda-Saavedra D."/>
            <person name="Chen N."/>
            <person name="Nash P."/>
            <person name="Ginger M.L."/>
            <person name="Horn M."/>
            <person name="Schaap P."/>
            <person name="Caler L."/>
            <person name="Loftus B."/>
        </authorList>
    </citation>
    <scope>NUCLEOTIDE SEQUENCE [LARGE SCALE GENOMIC DNA]</scope>
    <source>
        <strain evidence="1 2">Neff</strain>
    </source>
</reference>
<dbReference type="RefSeq" id="XP_004341645.1">
    <property type="nucleotide sequence ID" value="XM_004341597.1"/>
</dbReference>
<dbReference type="KEGG" id="acan:ACA1_270340"/>
<keyword evidence="2" id="KW-1185">Reference proteome</keyword>
<dbReference type="AlphaFoldDB" id="L8H255"/>
<protein>
    <submittedName>
        <fullName evidence="1">Uncharacterized protein</fullName>
    </submittedName>
</protein>
<dbReference type="VEuPathDB" id="AmoebaDB:ACA1_270340"/>
<gene>
    <name evidence="1" type="ORF">ACA1_270340</name>
</gene>
<evidence type="ECO:0000313" key="2">
    <source>
        <dbReference type="Proteomes" id="UP000011083"/>
    </source>
</evidence>
<accession>L8H255</accession>
<name>L8H255_ACACF</name>
<evidence type="ECO:0000313" key="1">
    <source>
        <dbReference type="EMBL" id="ELR19559.1"/>
    </source>
</evidence>